<dbReference type="InterPro" id="IPR013107">
    <property type="entry name" value="Acyl-CoA_DH_C"/>
</dbReference>
<dbReference type="EMBL" id="JRTT01000140">
    <property type="protein sequence ID" value="KHD72097.1"/>
    <property type="molecule type" value="Genomic_DNA"/>
</dbReference>
<sequence>MTVTPSRAAESVLPVLTEHAAAVDAAARFPEEGMQALRASGLLGLLVPAEHGGMGGGLSDLLTVGRTLASACSSTAMIWAMHCQQVDALVRHATPRLHTELLPRIASGEVYLASVTTEAATGGRLLTAAAALHETGELLDLRREAPIVTGGLHADGYLVTMRAGEEASRQSVSLVYVDRDQLDYETAGTWDPLGMRGTQSVAMTLTASVPRHHVVGVPGEFRDVAVDSMIPVGHLGWAACWLGAAQGALRDVVRLIGSRRRPGSLDPASDLVRERLARVRLDLELVSAYVERAAAEVMEHRAAGTSLDEPTTQIHLNVVKVAAAELTFGAVNRLVQLVGMSTGYMRTSSLPLERVFRDLRSASLNNADDRLLVATGALSLLDRGVRLAGQ</sequence>
<evidence type="ECO:0000259" key="2">
    <source>
        <dbReference type="Pfam" id="PF02771"/>
    </source>
</evidence>
<reference evidence="4 5" key="1">
    <citation type="submission" date="2014-10" db="EMBL/GenBank/DDBJ databases">
        <title>Draft genome sequence of Actinoplanes utahensis NRRL 12052.</title>
        <authorList>
            <person name="Velasco-Bucheli B."/>
            <person name="del Cerro C."/>
            <person name="Hormigo D."/>
            <person name="Garcia J.L."/>
            <person name="Acebal C."/>
            <person name="Arroyo M."/>
            <person name="de la Mata I."/>
        </authorList>
    </citation>
    <scope>NUCLEOTIDE SEQUENCE [LARGE SCALE GENOMIC DNA]</scope>
    <source>
        <strain evidence="4 5">NRRL 12052</strain>
    </source>
</reference>
<feature type="domain" description="Acyl-CoA dehydrogenase/oxidase N-terminal" evidence="2">
    <location>
        <begin position="16"/>
        <end position="109"/>
    </location>
</feature>
<dbReference type="InterPro" id="IPR009100">
    <property type="entry name" value="AcylCoA_DH/oxidase_NM_dom_sf"/>
</dbReference>
<dbReference type="Gene3D" id="2.40.110.10">
    <property type="entry name" value="Butyryl-CoA Dehydrogenase, subunit A, domain 2"/>
    <property type="match status" value="1"/>
</dbReference>
<proteinExistence type="predicted"/>
<dbReference type="OrthoDB" id="2986495at2"/>
<dbReference type="InterPro" id="IPR036250">
    <property type="entry name" value="AcylCo_DH-like_C"/>
</dbReference>
<dbReference type="SUPFAM" id="SSF56645">
    <property type="entry name" value="Acyl-CoA dehydrogenase NM domain-like"/>
    <property type="match status" value="1"/>
</dbReference>
<dbReference type="InterPro" id="IPR037069">
    <property type="entry name" value="AcylCoA_DH/ox_N_sf"/>
</dbReference>
<keyword evidence="1" id="KW-0560">Oxidoreductase</keyword>
<dbReference type="InterPro" id="IPR013786">
    <property type="entry name" value="AcylCoA_DH/ox_N"/>
</dbReference>
<dbReference type="Proteomes" id="UP000054537">
    <property type="component" value="Unassembled WGS sequence"/>
</dbReference>
<name>A0A0A6WWM0_ACTUT</name>
<dbReference type="Pfam" id="PF02771">
    <property type="entry name" value="Acyl-CoA_dh_N"/>
    <property type="match status" value="1"/>
</dbReference>
<feature type="domain" description="Acyl-CoA dehydrogenase C-terminal" evidence="3">
    <location>
        <begin position="236"/>
        <end position="361"/>
    </location>
</feature>
<dbReference type="PANTHER" id="PTHR43884:SF12">
    <property type="entry name" value="ISOVALERYL-COA DEHYDROGENASE, MITOCHONDRIAL-RELATED"/>
    <property type="match status" value="1"/>
</dbReference>
<dbReference type="STRING" id="1869.MB27_42395"/>
<evidence type="ECO:0000313" key="5">
    <source>
        <dbReference type="Proteomes" id="UP000054537"/>
    </source>
</evidence>
<evidence type="ECO:0000259" key="3">
    <source>
        <dbReference type="Pfam" id="PF08028"/>
    </source>
</evidence>
<organism evidence="4 5">
    <name type="scientific">Actinoplanes utahensis</name>
    <dbReference type="NCBI Taxonomy" id="1869"/>
    <lineage>
        <taxon>Bacteria</taxon>
        <taxon>Bacillati</taxon>
        <taxon>Actinomycetota</taxon>
        <taxon>Actinomycetes</taxon>
        <taxon>Micromonosporales</taxon>
        <taxon>Micromonosporaceae</taxon>
        <taxon>Actinoplanes</taxon>
    </lineage>
</organism>
<dbReference type="PIRSF" id="PIRSF016578">
    <property type="entry name" value="HsaA"/>
    <property type="match status" value="1"/>
</dbReference>
<dbReference type="RefSeq" id="WP_043533886.1">
    <property type="nucleotide sequence ID" value="NZ_BAABKU010000002.1"/>
</dbReference>
<dbReference type="InterPro" id="IPR046373">
    <property type="entry name" value="Acyl-CoA_Oxase/DH_mid-dom_sf"/>
</dbReference>
<evidence type="ECO:0000256" key="1">
    <source>
        <dbReference type="ARBA" id="ARBA00023002"/>
    </source>
</evidence>
<dbReference type="Gene3D" id="1.20.140.10">
    <property type="entry name" value="Butyryl-CoA Dehydrogenase, subunit A, domain 3"/>
    <property type="match status" value="1"/>
</dbReference>
<dbReference type="eggNOG" id="COG1960">
    <property type="taxonomic scope" value="Bacteria"/>
</dbReference>
<dbReference type="SUPFAM" id="SSF47203">
    <property type="entry name" value="Acyl-CoA dehydrogenase C-terminal domain-like"/>
    <property type="match status" value="1"/>
</dbReference>
<dbReference type="Pfam" id="PF08028">
    <property type="entry name" value="Acyl-CoA_dh_2"/>
    <property type="match status" value="1"/>
</dbReference>
<dbReference type="GO" id="GO:0050660">
    <property type="term" value="F:flavin adenine dinucleotide binding"/>
    <property type="evidence" value="ECO:0007669"/>
    <property type="project" value="InterPro"/>
</dbReference>
<dbReference type="PANTHER" id="PTHR43884">
    <property type="entry name" value="ACYL-COA DEHYDROGENASE"/>
    <property type="match status" value="1"/>
</dbReference>
<dbReference type="GO" id="GO:0003995">
    <property type="term" value="F:acyl-CoA dehydrogenase activity"/>
    <property type="evidence" value="ECO:0007669"/>
    <property type="project" value="TreeGrafter"/>
</dbReference>
<dbReference type="AlphaFoldDB" id="A0A0A6WWM0"/>
<dbReference type="Gene3D" id="1.10.540.10">
    <property type="entry name" value="Acyl-CoA dehydrogenase/oxidase, N-terminal domain"/>
    <property type="match status" value="1"/>
</dbReference>
<evidence type="ECO:0000313" key="4">
    <source>
        <dbReference type="EMBL" id="KHD72097.1"/>
    </source>
</evidence>
<gene>
    <name evidence="4" type="ORF">MB27_42395</name>
</gene>
<keyword evidence="5" id="KW-1185">Reference proteome</keyword>
<protein>
    <submittedName>
        <fullName evidence="4">Acyl-CoA dehydrogenase</fullName>
    </submittedName>
</protein>
<accession>A0A0A6WWM0</accession>
<comment type="caution">
    <text evidence="4">The sequence shown here is derived from an EMBL/GenBank/DDBJ whole genome shotgun (WGS) entry which is preliminary data.</text>
</comment>